<evidence type="ECO:0000313" key="2">
    <source>
        <dbReference type="EMBL" id="GFH11367.1"/>
    </source>
</evidence>
<accession>A0A699YM67</accession>
<evidence type="ECO:0000256" key="1">
    <source>
        <dbReference type="SAM" id="MobiDB-lite"/>
    </source>
</evidence>
<feature type="non-terminal residue" evidence="2">
    <location>
        <position position="1"/>
    </location>
</feature>
<sequence length="91" mass="10378">MAKKKRKGTAKQKKGPAKKPKASRSPQGRQRQERRNGWETKRRQWHVKVLIVLGRRSSRSRVGLCCAGAKRRSASYRRTSSCKLRCTPSSA</sequence>
<comment type="caution">
    <text evidence="2">The sequence shown here is derived from an EMBL/GenBank/DDBJ whole genome shotgun (WGS) entry which is preliminary data.</text>
</comment>
<feature type="compositionally biased region" description="Basic residues" evidence="1">
    <location>
        <begin position="1"/>
        <end position="22"/>
    </location>
</feature>
<dbReference type="Proteomes" id="UP000485058">
    <property type="component" value="Unassembled WGS sequence"/>
</dbReference>
<name>A0A699YM67_HAELA</name>
<proteinExistence type="predicted"/>
<keyword evidence="3" id="KW-1185">Reference proteome</keyword>
<gene>
    <name evidence="2" type="ORF">HaLaN_06852</name>
</gene>
<feature type="region of interest" description="Disordered" evidence="1">
    <location>
        <begin position="1"/>
        <end position="43"/>
    </location>
</feature>
<feature type="compositionally biased region" description="Basic and acidic residues" evidence="1">
    <location>
        <begin position="30"/>
        <end position="42"/>
    </location>
</feature>
<evidence type="ECO:0000313" key="3">
    <source>
        <dbReference type="Proteomes" id="UP000485058"/>
    </source>
</evidence>
<dbReference type="AlphaFoldDB" id="A0A699YM67"/>
<protein>
    <submittedName>
        <fullName evidence="2">Uncharacterized protein</fullName>
    </submittedName>
</protein>
<dbReference type="EMBL" id="BLLF01000396">
    <property type="protein sequence ID" value="GFH11367.1"/>
    <property type="molecule type" value="Genomic_DNA"/>
</dbReference>
<reference evidence="2 3" key="1">
    <citation type="submission" date="2020-02" db="EMBL/GenBank/DDBJ databases">
        <title>Draft genome sequence of Haematococcus lacustris strain NIES-144.</title>
        <authorList>
            <person name="Morimoto D."/>
            <person name="Nakagawa S."/>
            <person name="Yoshida T."/>
            <person name="Sawayama S."/>
        </authorList>
    </citation>
    <scope>NUCLEOTIDE SEQUENCE [LARGE SCALE GENOMIC DNA]</scope>
    <source>
        <strain evidence="2 3">NIES-144</strain>
    </source>
</reference>
<organism evidence="2 3">
    <name type="scientific">Haematococcus lacustris</name>
    <name type="common">Green alga</name>
    <name type="synonym">Haematococcus pluvialis</name>
    <dbReference type="NCBI Taxonomy" id="44745"/>
    <lineage>
        <taxon>Eukaryota</taxon>
        <taxon>Viridiplantae</taxon>
        <taxon>Chlorophyta</taxon>
        <taxon>core chlorophytes</taxon>
        <taxon>Chlorophyceae</taxon>
        <taxon>CS clade</taxon>
        <taxon>Chlamydomonadales</taxon>
        <taxon>Haematococcaceae</taxon>
        <taxon>Haematococcus</taxon>
    </lineage>
</organism>